<dbReference type="EMBL" id="CP021112">
    <property type="protein sequence ID" value="ARP99367.1"/>
    <property type="molecule type" value="Genomic_DNA"/>
</dbReference>
<dbReference type="STRING" id="1235591.CAK95_09940"/>
<dbReference type="KEGG" id="psin:CAK95_09940"/>
<dbReference type="RefSeq" id="WP_086087777.1">
    <property type="nucleotide sequence ID" value="NZ_CP021112.1"/>
</dbReference>
<proteinExistence type="predicted"/>
<dbReference type="Pfam" id="PF20432">
    <property type="entry name" value="Xre-like-HTH"/>
    <property type="match status" value="1"/>
</dbReference>
<evidence type="ECO:0000259" key="2">
    <source>
        <dbReference type="Pfam" id="PF20432"/>
    </source>
</evidence>
<organism evidence="3 4">
    <name type="scientific">Pseudorhodoplanes sinuspersici</name>
    <dbReference type="NCBI Taxonomy" id="1235591"/>
    <lineage>
        <taxon>Bacteria</taxon>
        <taxon>Pseudomonadati</taxon>
        <taxon>Pseudomonadota</taxon>
        <taxon>Alphaproteobacteria</taxon>
        <taxon>Hyphomicrobiales</taxon>
        <taxon>Pseudorhodoplanes</taxon>
    </lineage>
</organism>
<dbReference type="InterPro" id="IPR046847">
    <property type="entry name" value="Xre-like_HTH"/>
</dbReference>
<dbReference type="AlphaFoldDB" id="A0A1W6ZQ40"/>
<gene>
    <name evidence="3" type="ORF">CAK95_09940</name>
</gene>
<accession>A0A1W6ZQ40</accession>
<dbReference type="GO" id="GO:0003677">
    <property type="term" value="F:DNA binding"/>
    <property type="evidence" value="ECO:0007669"/>
    <property type="project" value="InterPro"/>
</dbReference>
<dbReference type="InterPro" id="IPR024467">
    <property type="entry name" value="Xre/MbcA/ParS-like_toxin-bd"/>
</dbReference>
<dbReference type="Pfam" id="PF09722">
    <property type="entry name" value="Xre_MbcA_ParS_C"/>
    <property type="match status" value="1"/>
</dbReference>
<protein>
    <submittedName>
        <fullName evidence="3">Transcriptional regulator, XRE family protein</fullName>
    </submittedName>
</protein>
<evidence type="ECO:0000259" key="1">
    <source>
        <dbReference type="Pfam" id="PF09722"/>
    </source>
</evidence>
<feature type="domain" description="Antitoxin Xre-like helix-turn-helix" evidence="2">
    <location>
        <begin position="9"/>
        <end position="71"/>
    </location>
</feature>
<reference evidence="3 4" key="1">
    <citation type="submission" date="2017-05" db="EMBL/GenBank/DDBJ databases">
        <title>Full genome sequence of Pseudorhodoplanes sinuspersici.</title>
        <authorList>
            <person name="Dastgheib S.M.M."/>
            <person name="Shavandi M."/>
            <person name="Tirandaz H."/>
        </authorList>
    </citation>
    <scope>NUCLEOTIDE SEQUENCE [LARGE SCALE GENOMIC DNA]</scope>
    <source>
        <strain evidence="3 4">RIPI110</strain>
    </source>
</reference>
<dbReference type="Proteomes" id="UP000194137">
    <property type="component" value="Chromosome"/>
</dbReference>
<dbReference type="OrthoDB" id="8481084at2"/>
<name>A0A1W6ZQ40_9HYPH</name>
<evidence type="ECO:0000313" key="4">
    <source>
        <dbReference type="Proteomes" id="UP000194137"/>
    </source>
</evidence>
<feature type="domain" description="Antitoxin Xre/MbcA/ParS-like toxin-binding" evidence="1">
    <location>
        <begin position="75"/>
        <end position="123"/>
    </location>
</feature>
<sequence length="126" mass="13891">MRTKSAPQSAPDEATVVTKAALRAADRLGIRNTVLARIVGVSEPTVSRMRRGDYLLTRDQKPFELAVLFIRLYRSLDAIVDGDDTVAQSWMQNENAALNGRPLTLIQSVAGLINVIQYLDARRAPV</sequence>
<keyword evidence="4" id="KW-1185">Reference proteome</keyword>
<evidence type="ECO:0000313" key="3">
    <source>
        <dbReference type="EMBL" id="ARP99367.1"/>
    </source>
</evidence>